<feature type="transmembrane region" description="Helical" evidence="6">
    <location>
        <begin position="98"/>
        <end position="117"/>
    </location>
</feature>
<keyword evidence="9" id="KW-1185">Reference proteome</keyword>
<dbReference type="PANTHER" id="PTHR35007:SF1">
    <property type="entry name" value="PILUS ASSEMBLY PROTEIN"/>
    <property type="match status" value="1"/>
</dbReference>
<dbReference type="Gene3D" id="1.20.81.30">
    <property type="entry name" value="Type II secretion system (T2SS), domain F"/>
    <property type="match status" value="1"/>
</dbReference>
<sequence length="336" mass="37227">MNGMMMDARFLLLILLMVAMLAMLFFAFSGPSPERARARRMAAIRGRHTGNDGNQIEARMRKAIASTQQEKHKLLTSLVPRPEQLTKRLAMTGRKWTLSQYMMVCVGLAITVFALLLLRGFSFVPALLLAMATGFGLPHWVIGKLIAKRIDKFTANFPDALDLLVRGLRSGLPVSETMTVVSQEIPGPVGEEFKMITERIKIGKSMDQSLQETAARLGTPEFQFFCITLNIQRETGGNLAETLANLGSVLRQRAQMKLKIRAMSSESKASAYIIGALPFLVFGLISWINFKYMTPFFNGDPGGLFGLSLMQLVGLGGMCWMGIGVFIMSKMINFEI</sequence>
<accession>A0ABR6NCF9</accession>
<comment type="caution">
    <text evidence="8">The sequence shown here is derived from an EMBL/GenBank/DDBJ whole genome shotgun (WGS) entry which is preliminary data.</text>
</comment>
<comment type="subcellular location">
    <subcellularLocation>
        <location evidence="1">Cell membrane</location>
        <topology evidence="1">Multi-pass membrane protein</topology>
    </subcellularLocation>
</comment>
<keyword evidence="5 6" id="KW-0472">Membrane</keyword>
<evidence type="ECO:0000256" key="1">
    <source>
        <dbReference type="ARBA" id="ARBA00004651"/>
    </source>
</evidence>
<evidence type="ECO:0000256" key="6">
    <source>
        <dbReference type="SAM" id="Phobius"/>
    </source>
</evidence>
<evidence type="ECO:0000259" key="7">
    <source>
        <dbReference type="Pfam" id="PF00482"/>
    </source>
</evidence>
<dbReference type="PANTHER" id="PTHR35007">
    <property type="entry name" value="INTEGRAL MEMBRANE PROTEIN-RELATED"/>
    <property type="match status" value="1"/>
</dbReference>
<dbReference type="Pfam" id="PF00482">
    <property type="entry name" value="T2SSF"/>
    <property type="match status" value="1"/>
</dbReference>
<name>A0ABR6NCF9_9SPHN</name>
<reference evidence="8 9" key="1">
    <citation type="submission" date="2020-08" db="EMBL/GenBank/DDBJ databases">
        <title>Exploring microbial biodiversity for novel pathways involved in the catabolism of aromatic compounds derived from lignin.</title>
        <authorList>
            <person name="Elkins J."/>
        </authorList>
    </citation>
    <scope>NUCLEOTIDE SEQUENCE [LARGE SCALE GENOMIC DNA]</scope>
    <source>
        <strain evidence="8 9">B1D3A</strain>
    </source>
</reference>
<feature type="transmembrane region" description="Helical" evidence="6">
    <location>
        <begin position="269"/>
        <end position="288"/>
    </location>
</feature>
<dbReference type="EMBL" id="JACHKA010000001">
    <property type="protein sequence ID" value="MBB5984352.1"/>
    <property type="molecule type" value="Genomic_DNA"/>
</dbReference>
<evidence type="ECO:0000256" key="2">
    <source>
        <dbReference type="ARBA" id="ARBA00022475"/>
    </source>
</evidence>
<feature type="transmembrane region" description="Helical" evidence="6">
    <location>
        <begin position="308"/>
        <end position="328"/>
    </location>
</feature>
<keyword evidence="2" id="KW-1003">Cell membrane</keyword>
<organism evidence="8 9">
    <name type="scientific">Sphingobium lignivorans</name>
    <dbReference type="NCBI Taxonomy" id="2735886"/>
    <lineage>
        <taxon>Bacteria</taxon>
        <taxon>Pseudomonadati</taxon>
        <taxon>Pseudomonadota</taxon>
        <taxon>Alphaproteobacteria</taxon>
        <taxon>Sphingomonadales</taxon>
        <taxon>Sphingomonadaceae</taxon>
        <taxon>Sphingobium</taxon>
    </lineage>
</organism>
<dbReference type="Proteomes" id="UP001138540">
    <property type="component" value="Unassembled WGS sequence"/>
</dbReference>
<evidence type="ECO:0000256" key="3">
    <source>
        <dbReference type="ARBA" id="ARBA00022692"/>
    </source>
</evidence>
<dbReference type="InterPro" id="IPR042094">
    <property type="entry name" value="T2SS_GspF_sf"/>
</dbReference>
<evidence type="ECO:0000313" key="9">
    <source>
        <dbReference type="Proteomes" id="UP001138540"/>
    </source>
</evidence>
<keyword evidence="4 6" id="KW-1133">Transmembrane helix</keyword>
<feature type="domain" description="Type II secretion system protein GspF" evidence="7">
    <location>
        <begin position="161"/>
        <end position="285"/>
    </location>
</feature>
<evidence type="ECO:0000256" key="5">
    <source>
        <dbReference type="ARBA" id="ARBA00023136"/>
    </source>
</evidence>
<evidence type="ECO:0000256" key="4">
    <source>
        <dbReference type="ARBA" id="ARBA00022989"/>
    </source>
</evidence>
<proteinExistence type="predicted"/>
<feature type="transmembrane region" description="Helical" evidence="6">
    <location>
        <begin position="12"/>
        <end position="31"/>
    </location>
</feature>
<keyword evidence="3 6" id="KW-0812">Transmembrane</keyword>
<dbReference type="InterPro" id="IPR018076">
    <property type="entry name" value="T2SS_GspF_dom"/>
</dbReference>
<gene>
    <name evidence="8" type="ORF">HNP60_000326</name>
</gene>
<protein>
    <submittedName>
        <fullName evidence="8">Tight adherence protein B</fullName>
    </submittedName>
</protein>
<feature type="transmembrane region" description="Helical" evidence="6">
    <location>
        <begin position="123"/>
        <end position="142"/>
    </location>
</feature>
<evidence type="ECO:0000313" key="8">
    <source>
        <dbReference type="EMBL" id="MBB5984352.1"/>
    </source>
</evidence>